<reference evidence="2 3" key="1">
    <citation type="submission" date="2021-07" db="EMBL/GenBank/DDBJ databases">
        <authorList>
            <person name="Palmer J.M."/>
        </authorList>
    </citation>
    <scope>NUCLEOTIDE SEQUENCE [LARGE SCALE GENOMIC DNA]</scope>
    <source>
        <strain evidence="2 3">AT_MEX2019</strain>
        <tissue evidence="2">Muscle</tissue>
    </source>
</reference>
<dbReference type="Proteomes" id="UP001345963">
    <property type="component" value="Unassembled WGS sequence"/>
</dbReference>
<keyword evidence="3" id="KW-1185">Reference proteome</keyword>
<evidence type="ECO:0000256" key="1">
    <source>
        <dbReference type="SAM" id="MobiDB-lite"/>
    </source>
</evidence>
<evidence type="ECO:0000313" key="3">
    <source>
        <dbReference type="Proteomes" id="UP001345963"/>
    </source>
</evidence>
<accession>A0ABU7BQN2</accession>
<feature type="region of interest" description="Disordered" evidence="1">
    <location>
        <begin position="13"/>
        <end position="54"/>
    </location>
</feature>
<feature type="compositionally biased region" description="Basic and acidic residues" evidence="1">
    <location>
        <begin position="45"/>
        <end position="54"/>
    </location>
</feature>
<protein>
    <submittedName>
        <fullName evidence="2">Uncharacterized protein</fullName>
    </submittedName>
</protein>
<gene>
    <name evidence="2" type="ORF">ATANTOWER_019858</name>
</gene>
<evidence type="ECO:0000313" key="2">
    <source>
        <dbReference type="EMBL" id="MED6252957.1"/>
    </source>
</evidence>
<dbReference type="EMBL" id="JAHUTI010063180">
    <property type="protein sequence ID" value="MED6252957.1"/>
    <property type="molecule type" value="Genomic_DNA"/>
</dbReference>
<organism evidence="2 3">
    <name type="scientific">Ataeniobius toweri</name>
    <dbReference type="NCBI Taxonomy" id="208326"/>
    <lineage>
        <taxon>Eukaryota</taxon>
        <taxon>Metazoa</taxon>
        <taxon>Chordata</taxon>
        <taxon>Craniata</taxon>
        <taxon>Vertebrata</taxon>
        <taxon>Euteleostomi</taxon>
        <taxon>Actinopterygii</taxon>
        <taxon>Neopterygii</taxon>
        <taxon>Teleostei</taxon>
        <taxon>Neoteleostei</taxon>
        <taxon>Acanthomorphata</taxon>
        <taxon>Ovalentaria</taxon>
        <taxon>Atherinomorphae</taxon>
        <taxon>Cyprinodontiformes</taxon>
        <taxon>Goodeidae</taxon>
        <taxon>Ataeniobius</taxon>
    </lineage>
</organism>
<sequence>FYCSWTLRRSSAYPDGSTANYKQKKGSNLQQNQAQCERPSATTDWRFDRTEQRH</sequence>
<comment type="caution">
    <text evidence="2">The sequence shown here is derived from an EMBL/GenBank/DDBJ whole genome shotgun (WGS) entry which is preliminary data.</text>
</comment>
<feature type="compositionally biased region" description="Polar residues" evidence="1">
    <location>
        <begin position="17"/>
        <end position="43"/>
    </location>
</feature>
<name>A0ABU7BQN2_9TELE</name>
<proteinExistence type="predicted"/>
<feature type="non-terminal residue" evidence="2">
    <location>
        <position position="1"/>
    </location>
</feature>